<dbReference type="EMBL" id="MHTA01000032">
    <property type="protein sequence ID" value="OHA53627.1"/>
    <property type="molecule type" value="Genomic_DNA"/>
</dbReference>
<evidence type="ECO:0000256" key="3">
    <source>
        <dbReference type="ARBA" id="ARBA00022771"/>
    </source>
</evidence>
<dbReference type="InterPro" id="IPR006171">
    <property type="entry name" value="TOPRIM_dom"/>
</dbReference>
<sequence length="196" mass="21949">MDINRLIESFLKFPGIGPRQARRFVYFLAGENKEYADNLAKLILEVKSGMKQCESCYRYFESKNIEIDLCPVCSGASRDSSVIMVVEKDVDLENIERTGNFRGKYFVLGGLLSLAGNGIAEVRLKQLFDKVKKGKPAEIILATSATVEGENTNLYIERILEPLKVKITRLGRGLSTGAELEYSDSDTIENALKNRQ</sequence>
<evidence type="ECO:0000256" key="1">
    <source>
        <dbReference type="ARBA" id="ARBA00022723"/>
    </source>
</evidence>
<dbReference type="PANTHER" id="PTHR30446">
    <property type="entry name" value="RECOMBINATION PROTEIN RECR"/>
    <property type="match status" value="1"/>
</dbReference>
<dbReference type="Pfam" id="PF21175">
    <property type="entry name" value="RecR_C"/>
    <property type="match status" value="1"/>
</dbReference>
<keyword evidence="6 7" id="KW-0234">DNA repair</keyword>
<accession>A0A1G2PZ67</accession>
<dbReference type="NCBIfam" id="TIGR00615">
    <property type="entry name" value="recR"/>
    <property type="match status" value="1"/>
</dbReference>
<evidence type="ECO:0000256" key="6">
    <source>
        <dbReference type="ARBA" id="ARBA00023204"/>
    </source>
</evidence>
<organism evidence="9 10">
    <name type="scientific">Candidatus Terrybacteria bacterium RIFCSPLOWO2_02_42_20</name>
    <dbReference type="NCBI Taxonomy" id="1802370"/>
    <lineage>
        <taxon>Bacteria</taxon>
        <taxon>Candidatus Terryibacteriota</taxon>
    </lineage>
</organism>
<keyword evidence="4 7" id="KW-0862">Zinc</keyword>
<evidence type="ECO:0000259" key="8">
    <source>
        <dbReference type="PROSITE" id="PS50880"/>
    </source>
</evidence>
<comment type="function">
    <text evidence="7">May play a role in DNA repair. It seems to be involved in an RecBC-independent recombinational process of DNA repair. It may act with RecF and RecO.</text>
</comment>
<dbReference type="InterPro" id="IPR023627">
    <property type="entry name" value="Rcmb_RecR"/>
</dbReference>
<dbReference type="GO" id="GO:0003677">
    <property type="term" value="F:DNA binding"/>
    <property type="evidence" value="ECO:0007669"/>
    <property type="project" value="UniProtKB-UniRule"/>
</dbReference>
<comment type="caution">
    <text evidence="7">Lacks conserved residue(s) required for the propagation of feature annotation.</text>
</comment>
<dbReference type="CDD" id="cd01025">
    <property type="entry name" value="TOPRIM_recR"/>
    <property type="match status" value="1"/>
</dbReference>
<dbReference type="STRING" id="1802370.A2Z62_02140"/>
<dbReference type="Gene3D" id="1.10.8.420">
    <property type="entry name" value="RecR Domain 1"/>
    <property type="match status" value="1"/>
</dbReference>
<evidence type="ECO:0000313" key="10">
    <source>
        <dbReference type="Proteomes" id="UP000177649"/>
    </source>
</evidence>
<dbReference type="PROSITE" id="PS50880">
    <property type="entry name" value="TOPRIM"/>
    <property type="match status" value="1"/>
</dbReference>
<dbReference type="GO" id="GO:0006281">
    <property type="term" value="P:DNA repair"/>
    <property type="evidence" value="ECO:0007669"/>
    <property type="project" value="UniProtKB-UniRule"/>
</dbReference>
<feature type="domain" description="Toprim" evidence="8">
    <location>
        <begin position="81"/>
        <end position="175"/>
    </location>
</feature>
<keyword evidence="2 7" id="KW-0227">DNA damage</keyword>
<evidence type="ECO:0000256" key="5">
    <source>
        <dbReference type="ARBA" id="ARBA00023172"/>
    </source>
</evidence>
<keyword evidence="5 7" id="KW-0233">DNA recombination</keyword>
<keyword evidence="1 7" id="KW-0479">Metal-binding</keyword>
<keyword evidence="3 7" id="KW-0863">Zinc-finger</keyword>
<dbReference type="GO" id="GO:0008270">
    <property type="term" value="F:zinc ion binding"/>
    <property type="evidence" value="ECO:0007669"/>
    <property type="project" value="UniProtKB-KW"/>
</dbReference>
<dbReference type="AlphaFoldDB" id="A0A1G2PZ67"/>
<name>A0A1G2PZ67_9BACT</name>
<comment type="similarity">
    <text evidence="7">Belongs to the RecR family.</text>
</comment>
<evidence type="ECO:0000256" key="2">
    <source>
        <dbReference type="ARBA" id="ARBA00022763"/>
    </source>
</evidence>
<evidence type="ECO:0000256" key="4">
    <source>
        <dbReference type="ARBA" id="ARBA00022833"/>
    </source>
</evidence>
<dbReference type="GO" id="GO:0006310">
    <property type="term" value="P:DNA recombination"/>
    <property type="evidence" value="ECO:0007669"/>
    <property type="project" value="UniProtKB-UniRule"/>
</dbReference>
<proteinExistence type="inferred from homology"/>
<protein>
    <recommendedName>
        <fullName evidence="7">Recombination protein RecR</fullName>
    </recommendedName>
</protein>
<dbReference type="PANTHER" id="PTHR30446:SF0">
    <property type="entry name" value="RECOMBINATION PROTEIN RECR"/>
    <property type="match status" value="1"/>
</dbReference>
<gene>
    <name evidence="7" type="primary">recR</name>
    <name evidence="9" type="ORF">A2Z62_02140</name>
</gene>
<comment type="caution">
    <text evidence="9">The sequence shown here is derived from an EMBL/GenBank/DDBJ whole genome shotgun (WGS) entry which is preliminary data.</text>
</comment>
<evidence type="ECO:0000313" key="9">
    <source>
        <dbReference type="EMBL" id="OHA53627.1"/>
    </source>
</evidence>
<dbReference type="InterPro" id="IPR000093">
    <property type="entry name" value="DNA_Rcmb_RecR"/>
</dbReference>
<dbReference type="Pfam" id="PF13662">
    <property type="entry name" value="Toprim_4"/>
    <property type="match status" value="1"/>
</dbReference>
<dbReference type="SUPFAM" id="SSF111304">
    <property type="entry name" value="Recombination protein RecR"/>
    <property type="match status" value="1"/>
</dbReference>
<dbReference type="Gene3D" id="3.40.1360.10">
    <property type="match status" value="1"/>
</dbReference>
<dbReference type="HAMAP" id="MF_00017">
    <property type="entry name" value="RecR"/>
    <property type="match status" value="1"/>
</dbReference>
<dbReference type="Proteomes" id="UP000177649">
    <property type="component" value="Unassembled WGS sequence"/>
</dbReference>
<reference evidence="9 10" key="1">
    <citation type="journal article" date="2016" name="Nat. Commun.">
        <title>Thousands of microbial genomes shed light on interconnected biogeochemical processes in an aquifer system.</title>
        <authorList>
            <person name="Anantharaman K."/>
            <person name="Brown C.T."/>
            <person name="Hug L.A."/>
            <person name="Sharon I."/>
            <person name="Castelle C.J."/>
            <person name="Probst A.J."/>
            <person name="Thomas B.C."/>
            <person name="Singh A."/>
            <person name="Wilkins M.J."/>
            <person name="Karaoz U."/>
            <person name="Brodie E.L."/>
            <person name="Williams K.H."/>
            <person name="Hubbard S.S."/>
            <person name="Banfield J.F."/>
        </authorList>
    </citation>
    <scope>NUCLEOTIDE SEQUENCE [LARGE SCALE GENOMIC DNA]</scope>
</reference>
<evidence type="ECO:0000256" key="7">
    <source>
        <dbReference type="HAMAP-Rule" id="MF_00017"/>
    </source>
</evidence>
<dbReference type="SMART" id="SM00493">
    <property type="entry name" value="TOPRIM"/>
    <property type="match status" value="1"/>
</dbReference>
<dbReference type="Pfam" id="PF21176">
    <property type="entry name" value="RecR_HhH"/>
    <property type="match status" value="1"/>
</dbReference>
<dbReference type="InterPro" id="IPR034137">
    <property type="entry name" value="TOPRIM_RecR"/>
</dbReference>